<dbReference type="GO" id="GO:0000287">
    <property type="term" value="F:magnesium ion binding"/>
    <property type="evidence" value="ECO:0007669"/>
    <property type="project" value="InterPro"/>
</dbReference>
<dbReference type="SFLD" id="SFLDF00157">
    <property type="entry name" value="2_3-diketo-5-methylthiopentyl"/>
    <property type="match status" value="1"/>
</dbReference>
<dbReference type="GO" id="GO:0016984">
    <property type="term" value="F:ribulose-bisphosphate carboxylase activity"/>
    <property type="evidence" value="ECO:0007669"/>
    <property type="project" value="InterPro"/>
</dbReference>
<evidence type="ECO:0000256" key="7">
    <source>
        <dbReference type="RuleBase" id="RU003834"/>
    </source>
</evidence>
<dbReference type="EMBL" id="LZRT01000130">
    <property type="protein sequence ID" value="OUM84417.1"/>
    <property type="molecule type" value="Genomic_DNA"/>
</dbReference>
<keyword evidence="4" id="KW-0486">Methionine biosynthesis</keyword>
<dbReference type="SFLD" id="SFLDS00014">
    <property type="entry name" value="RuBisCO"/>
    <property type="match status" value="1"/>
</dbReference>
<dbReference type="InterPro" id="IPR017717">
    <property type="entry name" value="Diketo-Methiopentyl-P_enolase"/>
</dbReference>
<evidence type="ECO:0000256" key="5">
    <source>
        <dbReference type="ARBA" id="ARBA00023235"/>
    </source>
</evidence>
<dbReference type="InterPro" id="IPR000685">
    <property type="entry name" value="RuBisCO_lsu_C"/>
</dbReference>
<dbReference type="Pfam" id="PF00016">
    <property type="entry name" value="RuBisCO_large"/>
    <property type="match status" value="1"/>
</dbReference>
<evidence type="ECO:0000259" key="9">
    <source>
        <dbReference type="Pfam" id="PF02788"/>
    </source>
</evidence>
<keyword evidence="1" id="KW-0028">Amino-acid biosynthesis</keyword>
<evidence type="ECO:0000256" key="1">
    <source>
        <dbReference type="ARBA" id="ARBA00022605"/>
    </source>
</evidence>
<dbReference type="PANTHER" id="PTHR42704">
    <property type="entry name" value="RIBULOSE BISPHOSPHATE CARBOXYLASE"/>
    <property type="match status" value="1"/>
</dbReference>
<feature type="domain" description="Ribulose bisphosphate carboxylase large subunit ferrodoxin-like N-terminal" evidence="9">
    <location>
        <begin position="4"/>
        <end position="111"/>
    </location>
</feature>
<evidence type="ECO:0000256" key="2">
    <source>
        <dbReference type="ARBA" id="ARBA00022723"/>
    </source>
</evidence>
<sequence>MTADKDYVLATYLVHGNEDFHKKAEGIAVGLTVGTWTELPQEKKEKMAAHLGKVFQIQELPPTGDGVPRALLTIGYPTANVTPDFPAILTTVFGKLSMDGQIKLVDLQLPEFLLSQFPGPRFGIEGVRRLLGVQDRPLLMSIFKQCIGLSLDELEEEYQKQIDGGVDLVKDDEIFFRDEQAPDIERVRAFERRNRQRQERTGKKTLYAVNLTGPVTRLLEKAKRLVEAGASCLLLNVTPYGLDVLHRLAADPDINVPIMAHPAFSGALYASPRHGVSSPLLLGKLMRWAGADIVLFPSPYGSVAMPREESLQVADYLREESVHRPAFPAPSAGIHPGLVPLLFRDFGIQSVVNAGGGIHGHPQGSTAGGKAFVAAISAAVGGRPLREAAADAPELRAAIEKWGVAEG</sequence>
<evidence type="ECO:0000256" key="6">
    <source>
        <dbReference type="NCBIfam" id="TIGR03332"/>
    </source>
</evidence>
<dbReference type="GO" id="GO:0015977">
    <property type="term" value="P:carbon fixation"/>
    <property type="evidence" value="ECO:0007669"/>
    <property type="project" value="InterPro"/>
</dbReference>
<dbReference type="InterPro" id="IPR036422">
    <property type="entry name" value="RuBisCO_lsu_N_sf"/>
</dbReference>
<accession>A0A1Y3PE09</accession>
<dbReference type="InterPro" id="IPR033966">
    <property type="entry name" value="RuBisCO"/>
</dbReference>
<evidence type="ECO:0000313" key="10">
    <source>
        <dbReference type="EMBL" id="OUM84417.1"/>
    </source>
</evidence>
<dbReference type="SUPFAM" id="SSF54966">
    <property type="entry name" value="RuBisCO, large subunit, small (N-terminal) domain"/>
    <property type="match status" value="1"/>
</dbReference>
<evidence type="ECO:0000256" key="3">
    <source>
        <dbReference type="ARBA" id="ARBA00022842"/>
    </source>
</evidence>
<dbReference type="Pfam" id="PF02788">
    <property type="entry name" value="RuBisCO_large_N"/>
    <property type="match status" value="1"/>
</dbReference>
<gene>
    <name evidence="10" type="ORF">BAA01_00935</name>
</gene>
<feature type="domain" description="Ribulose bisphosphate carboxylase large subunit C-terminal" evidence="8">
    <location>
        <begin position="123"/>
        <end position="402"/>
    </location>
</feature>
<evidence type="ECO:0000256" key="4">
    <source>
        <dbReference type="ARBA" id="ARBA00023167"/>
    </source>
</evidence>
<dbReference type="Gene3D" id="3.20.20.110">
    <property type="entry name" value="Ribulose bisphosphate carboxylase, large subunit, C-terminal domain"/>
    <property type="match status" value="1"/>
</dbReference>
<keyword evidence="2" id="KW-0479">Metal-binding</keyword>
<evidence type="ECO:0000259" key="8">
    <source>
        <dbReference type="Pfam" id="PF00016"/>
    </source>
</evidence>
<comment type="similarity">
    <text evidence="7">Belongs to the RuBisCO large chain family.</text>
</comment>
<dbReference type="InterPro" id="IPR036376">
    <property type="entry name" value="RuBisCO_lsu_C_sf"/>
</dbReference>
<keyword evidence="3" id="KW-0460">Magnesium</keyword>
<dbReference type="GO" id="GO:0043715">
    <property type="term" value="F:2,3-diketo-5-methylthiopentyl-1-phosphate enolase activity"/>
    <property type="evidence" value="ECO:0007669"/>
    <property type="project" value="UniProtKB-EC"/>
</dbReference>
<dbReference type="NCBIfam" id="TIGR03332">
    <property type="entry name" value="salvage_mtnW"/>
    <property type="match status" value="1"/>
</dbReference>
<dbReference type="GO" id="GO:0019509">
    <property type="term" value="P:L-methionine salvage from methylthioadenosine"/>
    <property type="evidence" value="ECO:0007669"/>
    <property type="project" value="UniProtKB-UniRule"/>
</dbReference>
<dbReference type="InterPro" id="IPR017443">
    <property type="entry name" value="RuBisCO_lsu_fd_N"/>
</dbReference>
<dbReference type="NCBIfam" id="NF007095">
    <property type="entry name" value="PRK09549.1"/>
    <property type="match status" value="1"/>
</dbReference>
<protein>
    <recommendedName>
        <fullName evidence="6">2,3-diketo-5-methylthiopentyl-1-phosphate enolase</fullName>
        <ecNumber evidence="6">5.3.2.5</ecNumber>
    </recommendedName>
</protein>
<name>A0A1Y3PE09_9BACI</name>
<organism evidence="10 11">
    <name type="scientific">Bacillus thermozeamaize</name>
    <dbReference type="NCBI Taxonomy" id="230954"/>
    <lineage>
        <taxon>Bacteria</taxon>
        <taxon>Bacillati</taxon>
        <taxon>Bacillota</taxon>
        <taxon>Bacilli</taxon>
        <taxon>Bacillales</taxon>
        <taxon>Bacillaceae</taxon>
        <taxon>Bacillus</taxon>
    </lineage>
</organism>
<proteinExistence type="inferred from homology"/>
<dbReference type="AlphaFoldDB" id="A0A1Y3PE09"/>
<dbReference type="Proteomes" id="UP000196475">
    <property type="component" value="Unassembled WGS sequence"/>
</dbReference>
<reference evidence="11" key="1">
    <citation type="submission" date="2016-06" db="EMBL/GenBank/DDBJ databases">
        <authorList>
            <person name="Nascimento L."/>
            <person name="Pereira R.V."/>
            <person name="Martins L.F."/>
            <person name="Quaggio R.B."/>
            <person name="Silva A.M."/>
            <person name="Setubal J.C."/>
        </authorList>
    </citation>
    <scope>NUCLEOTIDE SEQUENCE [LARGE SCALE GENOMIC DNA]</scope>
</reference>
<dbReference type="SFLD" id="SFLDG00301">
    <property type="entry name" value="RuBisCO-like_proteins"/>
    <property type="match status" value="1"/>
</dbReference>
<dbReference type="SUPFAM" id="SSF51649">
    <property type="entry name" value="RuBisCo, C-terminal domain"/>
    <property type="match status" value="1"/>
</dbReference>
<dbReference type="EC" id="5.3.2.5" evidence="6"/>
<keyword evidence="5" id="KW-0413">Isomerase</keyword>
<comment type="caution">
    <text evidence="10">The sequence shown here is derived from an EMBL/GenBank/DDBJ whole genome shotgun (WGS) entry which is preliminary data.</text>
</comment>
<dbReference type="Gene3D" id="3.30.70.150">
    <property type="entry name" value="RuBisCO large subunit, N-terminal domain"/>
    <property type="match status" value="1"/>
</dbReference>
<evidence type="ECO:0000313" key="11">
    <source>
        <dbReference type="Proteomes" id="UP000196475"/>
    </source>
</evidence>
<dbReference type="PANTHER" id="PTHR42704:SF17">
    <property type="entry name" value="RIBULOSE BISPHOSPHATE CARBOXYLASE LARGE CHAIN"/>
    <property type="match status" value="1"/>
</dbReference>